<gene>
    <name evidence="2" type="ORF">DFR49_0132</name>
</gene>
<dbReference type="OrthoDB" id="7568057at2"/>
<dbReference type="Proteomes" id="UP000266568">
    <property type="component" value="Unassembled WGS sequence"/>
</dbReference>
<name>A0A397PIW5_9SPHN</name>
<accession>A0A397PIW5</accession>
<keyword evidence="1" id="KW-0472">Membrane</keyword>
<keyword evidence="1" id="KW-1133">Transmembrane helix</keyword>
<evidence type="ECO:0000256" key="1">
    <source>
        <dbReference type="SAM" id="Phobius"/>
    </source>
</evidence>
<evidence type="ECO:0000313" key="2">
    <source>
        <dbReference type="EMBL" id="RIA45611.1"/>
    </source>
</evidence>
<feature type="transmembrane region" description="Helical" evidence="1">
    <location>
        <begin position="12"/>
        <end position="33"/>
    </location>
</feature>
<dbReference type="EMBL" id="QXDC01000002">
    <property type="protein sequence ID" value="RIA45611.1"/>
    <property type="molecule type" value="Genomic_DNA"/>
</dbReference>
<dbReference type="RefSeq" id="WP_147373603.1">
    <property type="nucleotide sequence ID" value="NZ_QXDC01000002.1"/>
</dbReference>
<proteinExistence type="predicted"/>
<dbReference type="AlphaFoldDB" id="A0A397PIW5"/>
<keyword evidence="3" id="KW-1185">Reference proteome</keyword>
<reference evidence="2 3" key="1">
    <citation type="submission" date="2018-08" db="EMBL/GenBank/DDBJ databases">
        <title>Genomic Encyclopedia of Type Strains, Phase IV (KMG-IV): sequencing the most valuable type-strain genomes for metagenomic binning, comparative biology and taxonomic classification.</title>
        <authorList>
            <person name="Goeker M."/>
        </authorList>
    </citation>
    <scope>NUCLEOTIDE SEQUENCE [LARGE SCALE GENOMIC DNA]</scope>
    <source>
        <strain evidence="2 3">DSM 25527</strain>
    </source>
</reference>
<sequence length="222" mass="24697">MKRWRWLKYVHWFGYLTSAVVILQLLFLGYIGAAEWMKREARRAETSMQKGPVTERLSNLYGGTTQIALLNQLPPLTAIAPDGLRFVAIPSFGDTYFAVSLRRTSAGGEGMVAMRPRSDSDQYKSFKINLSSTRYTKLTSELDALASSWNGESGWWTDGTAVAFERVKDGDVTSGHGNSPLFYDKIGILIFNAIRPSTPQLARFNSDWHPKGTFSAPSDNGS</sequence>
<evidence type="ECO:0000313" key="3">
    <source>
        <dbReference type="Proteomes" id="UP000266568"/>
    </source>
</evidence>
<comment type="caution">
    <text evidence="2">The sequence shown here is derived from an EMBL/GenBank/DDBJ whole genome shotgun (WGS) entry which is preliminary data.</text>
</comment>
<organism evidence="2 3">
    <name type="scientific">Hephaestia caeni</name>
    <dbReference type="NCBI Taxonomy" id="645617"/>
    <lineage>
        <taxon>Bacteria</taxon>
        <taxon>Pseudomonadati</taxon>
        <taxon>Pseudomonadota</taxon>
        <taxon>Alphaproteobacteria</taxon>
        <taxon>Sphingomonadales</taxon>
        <taxon>Sphingomonadaceae</taxon>
        <taxon>Hephaestia</taxon>
    </lineage>
</organism>
<keyword evidence="1" id="KW-0812">Transmembrane</keyword>
<protein>
    <submittedName>
        <fullName evidence="2">Uncharacterized protein</fullName>
    </submittedName>
</protein>